<dbReference type="RefSeq" id="WP_214788008.1">
    <property type="nucleotide sequence ID" value="NZ_JANIEL010000037.1"/>
</dbReference>
<gene>
    <name evidence="1" type="ORF">ACFQO8_06450</name>
</gene>
<evidence type="ECO:0000313" key="1">
    <source>
        <dbReference type="EMBL" id="MFC7389780.1"/>
    </source>
</evidence>
<organism evidence="1 2">
    <name type="scientific">Exiguobacterium aestuarii</name>
    <dbReference type="NCBI Taxonomy" id="273527"/>
    <lineage>
        <taxon>Bacteria</taxon>
        <taxon>Bacillati</taxon>
        <taxon>Bacillota</taxon>
        <taxon>Bacilli</taxon>
        <taxon>Bacillales</taxon>
        <taxon>Bacillales Family XII. Incertae Sedis</taxon>
        <taxon>Exiguobacterium</taxon>
    </lineage>
</organism>
<protein>
    <recommendedName>
        <fullName evidence="3">DUF4309 domain-containing protein</fullName>
    </recommendedName>
</protein>
<comment type="caution">
    <text evidence="1">The sequence shown here is derived from an EMBL/GenBank/DDBJ whole genome shotgun (WGS) entry which is preliminary data.</text>
</comment>
<name>A0ABW2PNY3_9BACL</name>
<dbReference type="Proteomes" id="UP001596439">
    <property type="component" value="Unassembled WGS sequence"/>
</dbReference>
<sequence length="428" mass="47348">MMKRMLFTLCAVGILSGCGGEEVSVVKLEHMPAQWDVRDMNSNSFDIGPETWASDLLHACTDDPIPQINEDVTVYHSYALNRKAMISDYDAHAYKLVTYVKGEQNYAICQDGFSPKMRVGLIEELPSFVQASKGVTIPIVPTIGIATIEQEESVKGSDYSDIFEAPVHLVDGTMIHVTPSLNGSITLTIGEDEGIFPLSIIEPYNAQMGVVTIALGYDEQSQKAYFFAESEGGLLSYDPVVTMTETDYFQPKQFEGLQVERVLQADSLEPGVETPLYTFSFVENGKRVTKDVLITYTEREFATAKSIEADIESNPAVPSGPFVFVHKTPLNGKATIDYPNVLRAAGIDMSDLMDAIDGAEPVKRSGDVEEYSLLTIIDGWIGQEFQLSFKKRSKKVDVYLTDAKQNQTFKLTSAGAETFFSYFPDLKK</sequence>
<dbReference type="PROSITE" id="PS51257">
    <property type="entry name" value="PROKAR_LIPOPROTEIN"/>
    <property type="match status" value="1"/>
</dbReference>
<accession>A0ABW2PNY3</accession>
<keyword evidence="2" id="KW-1185">Reference proteome</keyword>
<evidence type="ECO:0000313" key="2">
    <source>
        <dbReference type="Proteomes" id="UP001596439"/>
    </source>
</evidence>
<reference evidence="2" key="1">
    <citation type="journal article" date="2019" name="Int. J. Syst. Evol. Microbiol.">
        <title>The Global Catalogue of Microorganisms (GCM) 10K type strain sequencing project: providing services to taxonomists for standard genome sequencing and annotation.</title>
        <authorList>
            <consortium name="The Broad Institute Genomics Platform"/>
            <consortium name="The Broad Institute Genome Sequencing Center for Infectious Disease"/>
            <person name="Wu L."/>
            <person name="Ma J."/>
        </authorList>
    </citation>
    <scope>NUCLEOTIDE SEQUENCE [LARGE SCALE GENOMIC DNA]</scope>
    <source>
        <strain evidence="2">CCUG 55590</strain>
    </source>
</reference>
<proteinExistence type="predicted"/>
<evidence type="ECO:0008006" key="3">
    <source>
        <dbReference type="Google" id="ProtNLM"/>
    </source>
</evidence>
<dbReference type="EMBL" id="JBHTCE010000001">
    <property type="protein sequence ID" value="MFC7389780.1"/>
    <property type="molecule type" value="Genomic_DNA"/>
</dbReference>